<dbReference type="Pfam" id="PF07077">
    <property type="entry name" value="DUF1345"/>
    <property type="match status" value="1"/>
</dbReference>
<dbReference type="Proteomes" id="UP001139104">
    <property type="component" value="Unassembled WGS sequence"/>
</dbReference>
<evidence type="ECO:0000256" key="1">
    <source>
        <dbReference type="SAM" id="Phobius"/>
    </source>
</evidence>
<evidence type="ECO:0000313" key="2">
    <source>
        <dbReference type="EMBL" id="MCI4681615.1"/>
    </source>
</evidence>
<name>A0ABS9Z2E6_9HYPH</name>
<gene>
    <name evidence="2" type="ORF">K2U94_02305</name>
</gene>
<dbReference type="InterPro" id="IPR009781">
    <property type="entry name" value="DUF1345"/>
</dbReference>
<reference evidence="2" key="1">
    <citation type="journal article" date="2022" name="ISME J.">
        <title>Identification of active gaseous-alkane degraders at natural gas seeps.</title>
        <authorList>
            <person name="Farhan Ul Haque M."/>
            <person name="Hernandez M."/>
            <person name="Crombie A.T."/>
            <person name="Murrell J.C."/>
        </authorList>
    </citation>
    <scope>NUCLEOTIDE SEQUENCE</scope>
    <source>
        <strain evidence="2">PC2</strain>
    </source>
</reference>
<proteinExistence type="predicted"/>
<keyword evidence="1" id="KW-0472">Membrane</keyword>
<feature type="transmembrane region" description="Helical" evidence="1">
    <location>
        <begin position="119"/>
        <end position="143"/>
    </location>
</feature>
<evidence type="ECO:0000313" key="3">
    <source>
        <dbReference type="Proteomes" id="UP001139104"/>
    </source>
</evidence>
<dbReference type="RefSeq" id="WP_243065669.1">
    <property type="nucleotide sequence ID" value="NZ_JAIVFK010000007.1"/>
</dbReference>
<sequence>MTPAPARRLPKPLRIVRARPRLFLCAALGVVVGLCLPEEWRLGTRGLVGWNAAVWTYLAAVGIMIARSEHQDIHRRAALQDEGQHTILILAALSAIAAFGAIVAQLATANKAPYPVKELHIALAVATIIGSWLFLHMTFALHYAHEFFRIAKPDAEGKSCSGIAFPGTERPDYPDFLYFSYVIGVACATADVNITSAPVRRLATLHGVLSFFYNNAVLAMTINIGAGFMGS</sequence>
<keyword evidence="3" id="KW-1185">Reference proteome</keyword>
<feature type="transmembrane region" description="Helical" evidence="1">
    <location>
        <begin position="47"/>
        <end position="66"/>
    </location>
</feature>
<accession>A0ABS9Z2E6</accession>
<protein>
    <submittedName>
        <fullName evidence="2">DUF1345 domain-containing protein</fullName>
    </submittedName>
</protein>
<keyword evidence="1" id="KW-1133">Transmembrane helix</keyword>
<dbReference type="EMBL" id="JAIVFP010000001">
    <property type="protein sequence ID" value="MCI4681615.1"/>
    <property type="molecule type" value="Genomic_DNA"/>
</dbReference>
<feature type="transmembrane region" description="Helical" evidence="1">
    <location>
        <begin position="87"/>
        <end position="107"/>
    </location>
</feature>
<keyword evidence="1" id="KW-0812">Transmembrane</keyword>
<comment type="caution">
    <text evidence="2">The sequence shown here is derived from an EMBL/GenBank/DDBJ whole genome shotgun (WGS) entry which is preliminary data.</text>
</comment>
<organism evidence="2 3">
    <name type="scientific">Candidatus Rhodoblastus alkanivorans</name>
    <dbReference type="NCBI Taxonomy" id="2954117"/>
    <lineage>
        <taxon>Bacteria</taxon>
        <taxon>Pseudomonadati</taxon>
        <taxon>Pseudomonadota</taxon>
        <taxon>Alphaproteobacteria</taxon>
        <taxon>Hyphomicrobiales</taxon>
        <taxon>Rhodoblastaceae</taxon>
        <taxon>Rhodoblastus</taxon>
    </lineage>
</organism>